<dbReference type="SUPFAM" id="SSF81653">
    <property type="entry name" value="Calcium ATPase, transduction domain A"/>
    <property type="match status" value="1"/>
</dbReference>
<comment type="caution">
    <text evidence="4">The sequence shown here is derived from an EMBL/GenBank/DDBJ whole genome shotgun (WGS) entry which is preliminary data.</text>
</comment>
<organism evidence="4 5">
    <name type="scientific">Bittarella massiliensis</name>
    <name type="common">ex Durand et al. 2017</name>
    <dbReference type="NCBI Taxonomy" id="1720313"/>
    <lineage>
        <taxon>Bacteria</taxon>
        <taxon>Bacillati</taxon>
        <taxon>Bacillota</taxon>
        <taxon>Clostridia</taxon>
        <taxon>Eubacteriales</taxon>
        <taxon>Oscillospiraceae</taxon>
        <taxon>Bittarella (ex Durand et al. 2017)</taxon>
    </lineage>
</organism>
<keyword evidence="2" id="KW-0460">Magnesium</keyword>
<dbReference type="RefSeq" id="WP_256136855.1">
    <property type="nucleotide sequence ID" value="NZ_JANGAB010000169.1"/>
</dbReference>
<dbReference type="Gene3D" id="2.70.150.10">
    <property type="entry name" value="Calcium-transporting ATPase, cytoplasmic transduction domain A"/>
    <property type="match status" value="1"/>
</dbReference>
<evidence type="ECO:0000259" key="3">
    <source>
        <dbReference type="Pfam" id="PF00122"/>
    </source>
</evidence>
<dbReference type="PANTHER" id="PTHR24093:SF477">
    <property type="entry name" value="CALCIUM-TRANSPORTING ATPASE"/>
    <property type="match status" value="1"/>
</dbReference>
<comment type="subcellular location">
    <subcellularLocation>
        <location evidence="1">Membrane</location>
        <topology evidence="1">Multi-pass membrane protein</topology>
    </subcellularLocation>
</comment>
<dbReference type="GO" id="GO:0005388">
    <property type="term" value="F:P-type calcium transporter activity"/>
    <property type="evidence" value="ECO:0007669"/>
    <property type="project" value="TreeGrafter"/>
</dbReference>
<feature type="non-terminal residue" evidence="4">
    <location>
        <position position="70"/>
    </location>
</feature>
<evidence type="ECO:0000313" key="5">
    <source>
        <dbReference type="Proteomes" id="UP001205063"/>
    </source>
</evidence>
<dbReference type="GO" id="GO:0005886">
    <property type="term" value="C:plasma membrane"/>
    <property type="evidence" value="ECO:0007669"/>
    <property type="project" value="TreeGrafter"/>
</dbReference>
<name>A0AAW5KF81_9FIRM</name>
<accession>A0AAW5KF81</accession>
<dbReference type="InterPro" id="IPR008250">
    <property type="entry name" value="ATPase_P-typ_transduc_dom_A_sf"/>
</dbReference>
<evidence type="ECO:0000313" key="4">
    <source>
        <dbReference type="EMBL" id="MCQ4950715.1"/>
    </source>
</evidence>
<feature type="domain" description="P-type ATPase A" evidence="3">
    <location>
        <begin position="27"/>
        <end position="69"/>
    </location>
</feature>
<dbReference type="EMBL" id="JANGAB010000169">
    <property type="protein sequence ID" value="MCQ4950715.1"/>
    <property type="molecule type" value="Genomic_DNA"/>
</dbReference>
<dbReference type="PANTHER" id="PTHR24093">
    <property type="entry name" value="CATION TRANSPORTING ATPASE"/>
    <property type="match status" value="1"/>
</dbReference>
<gene>
    <name evidence="4" type="ORF">NE646_13835</name>
</gene>
<evidence type="ECO:0000256" key="1">
    <source>
        <dbReference type="ARBA" id="ARBA00004141"/>
    </source>
</evidence>
<proteinExistence type="predicted"/>
<sequence>MATFVSTLSEYGSESAFIKLQQDAASIQCRVRRAGMAASVPIDEVVVGDVVLLQAGERVPADGVMVEGSL</sequence>
<dbReference type="Proteomes" id="UP001205063">
    <property type="component" value="Unassembled WGS sequence"/>
</dbReference>
<dbReference type="AlphaFoldDB" id="A0AAW5KF81"/>
<dbReference type="Pfam" id="PF00122">
    <property type="entry name" value="E1-E2_ATPase"/>
    <property type="match status" value="1"/>
</dbReference>
<dbReference type="InterPro" id="IPR059000">
    <property type="entry name" value="ATPase_P-type_domA"/>
</dbReference>
<evidence type="ECO:0000256" key="2">
    <source>
        <dbReference type="ARBA" id="ARBA00022842"/>
    </source>
</evidence>
<protein>
    <recommendedName>
        <fullName evidence="3">P-type ATPase A domain-containing protein</fullName>
    </recommendedName>
</protein>
<reference evidence="4" key="1">
    <citation type="submission" date="2022-06" db="EMBL/GenBank/DDBJ databases">
        <title>Isolation of gut microbiota from human fecal samples.</title>
        <authorList>
            <person name="Pamer E.G."/>
            <person name="Barat B."/>
            <person name="Waligurski E."/>
            <person name="Medina S."/>
            <person name="Paddock L."/>
            <person name="Mostad J."/>
        </authorList>
    </citation>
    <scope>NUCLEOTIDE SEQUENCE</scope>
    <source>
        <strain evidence="4">DFI.7.96</strain>
    </source>
</reference>